<dbReference type="GO" id="GO:0004177">
    <property type="term" value="F:aminopeptidase activity"/>
    <property type="evidence" value="ECO:0007669"/>
    <property type="project" value="TreeGrafter"/>
</dbReference>
<keyword evidence="1" id="KW-0472">Membrane</keyword>
<dbReference type="GO" id="GO:0005829">
    <property type="term" value="C:cytosol"/>
    <property type="evidence" value="ECO:0007669"/>
    <property type="project" value="TreeGrafter"/>
</dbReference>
<dbReference type="Proteomes" id="UP000182124">
    <property type="component" value="Unassembled WGS sequence"/>
</dbReference>
<evidence type="ECO:0000313" key="2">
    <source>
        <dbReference type="EMBL" id="SCX01617.1"/>
    </source>
</evidence>
<dbReference type="AlphaFoldDB" id="A0A1G4V5P6"/>
<organism evidence="2 3">
    <name type="scientific">Flavobacterium saliperosum</name>
    <dbReference type="NCBI Taxonomy" id="329186"/>
    <lineage>
        <taxon>Bacteria</taxon>
        <taxon>Pseudomonadati</taxon>
        <taxon>Bacteroidota</taxon>
        <taxon>Flavobacteriia</taxon>
        <taxon>Flavobacteriales</taxon>
        <taxon>Flavobacteriaceae</taxon>
        <taxon>Flavobacterium</taxon>
    </lineage>
</organism>
<proteinExistence type="predicted"/>
<dbReference type="RefSeq" id="WP_023575424.1">
    <property type="nucleotide sequence ID" value="NZ_CBCSBQ010000003.1"/>
</dbReference>
<evidence type="ECO:0008006" key="4">
    <source>
        <dbReference type="Google" id="ProtNLM"/>
    </source>
</evidence>
<dbReference type="PANTHER" id="PTHR30164">
    <property type="entry name" value="MTFA PEPTIDASE"/>
    <property type="match status" value="1"/>
</dbReference>
<dbReference type="EMBL" id="FMTY01000001">
    <property type="protein sequence ID" value="SCX01617.1"/>
    <property type="molecule type" value="Genomic_DNA"/>
</dbReference>
<evidence type="ECO:0000256" key="1">
    <source>
        <dbReference type="SAM" id="Phobius"/>
    </source>
</evidence>
<dbReference type="Pfam" id="PF06167">
    <property type="entry name" value="Peptidase_M90"/>
    <property type="match status" value="1"/>
</dbReference>
<reference evidence="2 3" key="1">
    <citation type="submission" date="2016-10" db="EMBL/GenBank/DDBJ databases">
        <authorList>
            <person name="de Groot N.N."/>
        </authorList>
    </citation>
    <scope>NUCLEOTIDE SEQUENCE [LARGE SCALE GENOMIC DNA]</scope>
    <source>
        <strain evidence="2 3">CGMCC 1.3801</strain>
    </source>
</reference>
<dbReference type="STRING" id="329186.SAMN02927925_00366"/>
<keyword evidence="1" id="KW-1133">Transmembrane helix</keyword>
<evidence type="ECO:0000313" key="3">
    <source>
        <dbReference type="Proteomes" id="UP000182124"/>
    </source>
</evidence>
<name>A0A1G4V5P6_9FLAO</name>
<dbReference type="SUPFAM" id="SSF55486">
    <property type="entry name" value="Metalloproteases ('zincins'), catalytic domain"/>
    <property type="match status" value="1"/>
</dbReference>
<dbReference type="Gene3D" id="3.40.390.10">
    <property type="entry name" value="Collagenase (Catalytic Domain)"/>
    <property type="match status" value="1"/>
</dbReference>
<protein>
    <recommendedName>
        <fullName evidence="4">Zinc-dependent peptidase</fullName>
    </recommendedName>
</protein>
<dbReference type="InterPro" id="IPR042252">
    <property type="entry name" value="MtfA_N"/>
</dbReference>
<dbReference type="PANTHER" id="PTHR30164:SF2">
    <property type="entry name" value="PROTEIN MTFA"/>
    <property type="match status" value="1"/>
</dbReference>
<dbReference type="eggNOG" id="COG3228">
    <property type="taxonomic scope" value="Bacteria"/>
</dbReference>
<gene>
    <name evidence="2" type="ORF">SAMN02927925_00366</name>
</gene>
<feature type="transmembrane region" description="Helical" evidence="1">
    <location>
        <begin position="6"/>
        <end position="22"/>
    </location>
</feature>
<accession>A0A1G4V5P6</accession>
<dbReference type="CDD" id="cd20170">
    <property type="entry name" value="Peptidase_M90-like"/>
    <property type="match status" value="1"/>
</dbReference>
<sequence length="266" mass="31982">MEDFLFVSFILVFLGILLFRVFEKGYIAFFNKPLYIHFYPFPKKITRAQRAILKNEFVFYQKLPRKEKRYFEYRVADFIDEYEFVAKEGVEITDQVKVLIAATSTMLTFGMKNYLFDVFERIIIYPHEYYSTVNEVYHKGEFNPRVKALVFSWKDFLDGFRIDNDNHNLGLHEFAHALNFQAMKSNNSSMIIFSDMFKEILQDIQHPPNAKRLMESDYFRIYAYTNKFEFLAVVLEHFFETPSQFKLEFPELYHKVELMINFKGGR</sequence>
<dbReference type="Gene3D" id="1.10.472.150">
    <property type="entry name" value="Glucose-regulated metallo-peptidase M90, N-terminal domain"/>
    <property type="match status" value="1"/>
</dbReference>
<dbReference type="InterPro" id="IPR010384">
    <property type="entry name" value="MtfA_fam"/>
</dbReference>
<dbReference type="GO" id="GO:0008237">
    <property type="term" value="F:metallopeptidase activity"/>
    <property type="evidence" value="ECO:0007669"/>
    <property type="project" value="InterPro"/>
</dbReference>
<keyword evidence="1" id="KW-0812">Transmembrane</keyword>
<dbReference type="InterPro" id="IPR024079">
    <property type="entry name" value="MetalloPept_cat_dom_sf"/>
</dbReference>